<organism evidence="2 3">
    <name type="scientific">Peronospora matthiolae</name>
    <dbReference type="NCBI Taxonomy" id="2874970"/>
    <lineage>
        <taxon>Eukaryota</taxon>
        <taxon>Sar</taxon>
        <taxon>Stramenopiles</taxon>
        <taxon>Oomycota</taxon>
        <taxon>Peronosporomycetes</taxon>
        <taxon>Peronosporales</taxon>
        <taxon>Peronosporaceae</taxon>
        <taxon>Peronospora</taxon>
    </lineage>
</organism>
<dbReference type="EMBL" id="CAKLBY020000227">
    <property type="protein sequence ID" value="CAK7937545.1"/>
    <property type="molecule type" value="Genomic_DNA"/>
</dbReference>
<evidence type="ECO:0000313" key="3">
    <source>
        <dbReference type="Proteomes" id="UP001162060"/>
    </source>
</evidence>
<keyword evidence="1" id="KW-1133">Transmembrane helix</keyword>
<proteinExistence type="predicted"/>
<name>A0AAV1UVP4_9STRA</name>
<protein>
    <recommendedName>
        <fullName evidence="4">Secreted protein</fullName>
    </recommendedName>
</protein>
<feature type="transmembrane region" description="Helical" evidence="1">
    <location>
        <begin position="38"/>
        <end position="57"/>
    </location>
</feature>
<gene>
    <name evidence="2" type="ORF">PM001_LOCUS22695</name>
</gene>
<evidence type="ECO:0000313" key="2">
    <source>
        <dbReference type="EMBL" id="CAK7937545.1"/>
    </source>
</evidence>
<sequence length="69" mass="7299">MVKVRFVVVVVTVMAVKALFVVVGTVREKAWVVVPVKATSLYVPVGTVMVTIASVPVSSVTDLTARNAL</sequence>
<accession>A0AAV1UVP4</accession>
<dbReference type="Proteomes" id="UP001162060">
    <property type="component" value="Unassembled WGS sequence"/>
</dbReference>
<feature type="transmembrane region" description="Helical" evidence="1">
    <location>
        <begin position="6"/>
        <end position="26"/>
    </location>
</feature>
<keyword evidence="1" id="KW-0812">Transmembrane</keyword>
<evidence type="ECO:0008006" key="4">
    <source>
        <dbReference type="Google" id="ProtNLM"/>
    </source>
</evidence>
<dbReference type="AlphaFoldDB" id="A0AAV1UVP4"/>
<comment type="caution">
    <text evidence="2">The sequence shown here is derived from an EMBL/GenBank/DDBJ whole genome shotgun (WGS) entry which is preliminary data.</text>
</comment>
<reference evidence="2" key="1">
    <citation type="submission" date="2024-01" db="EMBL/GenBank/DDBJ databases">
        <authorList>
            <person name="Webb A."/>
        </authorList>
    </citation>
    <scope>NUCLEOTIDE SEQUENCE</scope>
    <source>
        <strain evidence="2">Pm1</strain>
    </source>
</reference>
<keyword evidence="1" id="KW-0472">Membrane</keyword>
<evidence type="ECO:0000256" key="1">
    <source>
        <dbReference type="SAM" id="Phobius"/>
    </source>
</evidence>